<dbReference type="OrthoDB" id="203033at2157"/>
<dbReference type="RefSeq" id="WP_159526561.1">
    <property type="nucleotide sequence ID" value="NZ_WUUU01000080.1"/>
</dbReference>
<proteinExistence type="predicted"/>
<feature type="region of interest" description="Disordered" evidence="2">
    <location>
        <begin position="111"/>
        <end position="140"/>
    </location>
</feature>
<dbReference type="InterPro" id="IPR002109">
    <property type="entry name" value="Glutaredoxin"/>
</dbReference>
<dbReference type="AlphaFoldDB" id="A0A6B0SMY9"/>
<evidence type="ECO:0000256" key="2">
    <source>
        <dbReference type="SAM" id="MobiDB-lite"/>
    </source>
</evidence>
<dbReference type="Pfam" id="PF00462">
    <property type="entry name" value="Glutaredoxin"/>
    <property type="match status" value="1"/>
</dbReference>
<comment type="caution">
    <text evidence="4">The sequence shown here is derived from an EMBL/GenBank/DDBJ whole genome shotgun (WGS) entry which is preliminary data.</text>
</comment>
<evidence type="ECO:0000313" key="5">
    <source>
        <dbReference type="Proteomes" id="UP000471521"/>
    </source>
</evidence>
<dbReference type="InterPro" id="IPR036249">
    <property type="entry name" value="Thioredoxin-like_sf"/>
</dbReference>
<feature type="domain" description="Glutaredoxin" evidence="3">
    <location>
        <begin position="28"/>
        <end position="93"/>
    </location>
</feature>
<dbReference type="EMBL" id="WUUU01000080">
    <property type="protein sequence ID" value="MXR21061.1"/>
    <property type="molecule type" value="Genomic_DNA"/>
</dbReference>
<dbReference type="SUPFAM" id="SSF52833">
    <property type="entry name" value="Thioredoxin-like"/>
    <property type="match status" value="1"/>
</dbReference>
<dbReference type="PANTHER" id="PTHR10293:SF16">
    <property type="entry name" value="GLUTAREDOXIN-RELATED PROTEIN 5, MITOCHONDRIAL"/>
    <property type="match status" value="1"/>
</dbReference>
<gene>
    <name evidence="4" type="ORF">GRX66_10755</name>
</gene>
<dbReference type="InterPro" id="IPR004480">
    <property type="entry name" value="Monothiol_GRX-rel"/>
</dbReference>
<organism evidence="4 5">
    <name type="scientific">Halobacterium bonnevillei</name>
    <dbReference type="NCBI Taxonomy" id="2692200"/>
    <lineage>
        <taxon>Archaea</taxon>
        <taxon>Methanobacteriati</taxon>
        <taxon>Methanobacteriota</taxon>
        <taxon>Stenosarchaea group</taxon>
        <taxon>Halobacteria</taxon>
        <taxon>Halobacteriales</taxon>
        <taxon>Halobacteriaceae</taxon>
        <taxon>Halobacterium</taxon>
    </lineage>
</organism>
<evidence type="ECO:0000313" key="4">
    <source>
        <dbReference type="EMBL" id="MXR21061.1"/>
    </source>
</evidence>
<keyword evidence="1" id="KW-0676">Redox-active center</keyword>
<name>A0A6B0SMY9_9EURY</name>
<keyword evidence="5" id="KW-1185">Reference proteome</keyword>
<accession>A0A6B0SMY9</accession>
<dbReference type="Gene3D" id="3.40.30.10">
    <property type="entry name" value="Glutaredoxin"/>
    <property type="match status" value="1"/>
</dbReference>
<protein>
    <submittedName>
        <fullName evidence="4">Glutaredoxin</fullName>
    </submittedName>
</protein>
<sequence length="140" mass="15485">MAFDPMDSSMEQDAVNEIVQKAIENNDVVLFMKGDRRMPQCGFSQRALDLITQYRPDVHTVDALQSLDEFRVALEAESGWETIPQTFVNGEFVGGSDILAELEERGELADELNADDVDEDAVPQEGADDGGVDDEIESPF</sequence>
<dbReference type="Proteomes" id="UP000471521">
    <property type="component" value="Unassembled WGS sequence"/>
</dbReference>
<evidence type="ECO:0000256" key="1">
    <source>
        <dbReference type="ARBA" id="ARBA00023284"/>
    </source>
</evidence>
<reference evidence="4 5" key="1">
    <citation type="submission" date="2019-12" db="EMBL/GenBank/DDBJ databases">
        <title>Isolation and characterization of three novel carbon monoxide-oxidizing members of Halobacteria from salione crusts and soils.</title>
        <authorList>
            <person name="Myers M.R."/>
            <person name="King G.M."/>
        </authorList>
    </citation>
    <scope>NUCLEOTIDE SEQUENCE [LARGE SCALE GENOMIC DNA]</scope>
    <source>
        <strain evidence="4 5">PCN9</strain>
    </source>
</reference>
<evidence type="ECO:0000259" key="3">
    <source>
        <dbReference type="Pfam" id="PF00462"/>
    </source>
</evidence>
<dbReference type="PROSITE" id="PS51354">
    <property type="entry name" value="GLUTAREDOXIN_2"/>
    <property type="match status" value="1"/>
</dbReference>
<dbReference type="PANTHER" id="PTHR10293">
    <property type="entry name" value="GLUTAREDOXIN FAMILY MEMBER"/>
    <property type="match status" value="1"/>
</dbReference>